<organism evidence="1 2">
    <name type="scientific">Candidatus Jettenia caeni</name>
    <dbReference type="NCBI Taxonomy" id="247490"/>
    <lineage>
        <taxon>Bacteria</taxon>
        <taxon>Pseudomonadati</taxon>
        <taxon>Planctomycetota</taxon>
        <taxon>Candidatus Brocadiia</taxon>
        <taxon>Candidatus Brocadiales</taxon>
        <taxon>Candidatus Brocadiaceae</taxon>
        <taxon>Candidatus Jettenia</taxon>
    </lineage>
</organism>
<dbReference type="EMBL" id="BAFH01000003">
    <property type="protein sequence ID" value="GAB62765.1"/>
    <property type="molecule type" value="Genomic_DNA"/>
</dbReference>
<comment type="caution">
    <text evidence="1">The sequence shown here is derived from an EMBL/GenBank/DDBJ whole genome shotgun (WGS) entry which is preliminary data.</text>
</comment>
<proteinExistence type="predicted"/>
<sequence>MHFLKKEIIRPEFNEKNAADEFLSICGTWDDDRTIDEQLKGIYSSRKLTTDTENV</sequence>
<evidence type="ECO:0000313" key="2">
    <source>
        <dbReference type="Proteomes" id="UP000002985"/>
    </source>
</evidence>
<dbReference type="Proteomes" id="UP000002985">
    <property type="component" value="Unassembled WGS sequence"/>
</dbReference>
<keyword evidence="2" id="KW-1185">Reference proteome</keyword>
<gene>
    <name evidence="1" type="ORF">KSU1_C1169</name>
</gene>
<dbReference type="AlphaFoldDB" id="I3IM20"/>
<evidence type="ECO:0000313" key="1">
    <source>
        <dbReference type="EMBL" id="GAB62765.1"/>
    </source>
</evidence>
<reference evidence="1 2" key="1">
    <citation type="journal article" date="2012" name="FEBS Lett.">
        <title>Anammox organism KSU-1 expresses a NirK-type copper-containing nitrite reductase instead of a NirS-type with cytochrome cd1.</title>
        <authorList>
            <person name="Hira D."/>
            <person name="Toh H."/>
            <person name="Migita C.T."/>
            <person name="Okubo H."/>
            <person name="Nishiyama T."/>
            <person name="Hattori M."/>
            <person name="Furukawa K."/>
            <person name="Fujii T."/>
        </authorList>
    </citation>
    <scope>NUCLEOTIDE SEQUENCE [LARGE SCALE GENOMIC DNA]</scope>
</reference>
<name>I3IM20_9BACT</name>
<dbReference type="STRING" id="247490.KSU1_C1169"/>
<accession>I3IM20</accession>
<protein>
    <submittedName>
        <fullName evidence="1">Uncharacterized protein</fullName>
    </submittedName>
</protein>